<reference evidence="1" key="1">
    <citation type="submission" date="2023-04" db="EMBL/GenBank/DDBJ databases">
        <title>Uncovering the Secrets of Slow-Growing Bacteria in Tropical Savanna Soil through Cultivation and Genomic Analysis.</title>
        <authorList>
            <person name="Goncalves O.S."/>
            <person name="Santana M.F."/>
        </authorList>
    </citation>
    <scope>NUCLEOTIDE SEQUENCE</scope>
    <source>
        <strain evidence="1">ANTI</strain>
    </source>
</reference>
<comment type="caution">
    <text evidence="1">The sequence shown here is derived from an EMBL/GenBank/DDBJ whole genome shotgun (WGS) entry which is preliminary data.</text>
</comment>
<organism evidence="1 2">
    <name type="scientific">Paenibacillus polymyxa</name>
    <name type="common">Bacillus polymyxa</name>
    <dbReference type="NCBI Taxonomy" id="1406"/>
    <lineage>
        <taxon>Bacteria</taxon>
        <taxon>Bacillati</taxon>
        <taxon>Bacillota</taxon>
        <taxon>Bacilli</taxon>
        <taxon>Bacillales</taxon>
        <taxon>Paenibacillaceae</taxon>
        <taxon>Paenibacillus</taxon>
    </lineage>
</organism>
<evidence type="ECO:0000313" key="2">
    <source>
        <dbReference type="Proteomes" id="UP001229409"/>
    </source>
</evidence>
<accession>A0AAP4A083</accession>
<dbReference type="AlphaFoldDB" id="A0AAP4A083"/>
<protein>
    <submittedName>
        <fullName evidence="1">Uncharacterized protein</fullName>
    </submittedName>
</protein>
<evidence type="ECO:0000313" key="1">
    <source>
        <dbReference type="EMBL" id="MDH2332932.1"/>
    </source>
</evidence>
<name>A0AAP4A083_PAEPO</name>
<dbReference type="Proteomes" id="UP001229409">
    <property type="component" value="Unassembled WGS sequence"/>
</dbReference>
<sequence length="47" mass="5175">MVIADAGYGGEEDYVPSLDHNLLKWVSMNQKARATGGNNPCTRAFLY</sequence>
<gene>
    <name evidence="1" type="ORF">QDS18_18945</name>
</gene>
<dbReference type="RefSeq" id="WP_279835080.1">
    <property type="nucleotide sequence ID" value="NZ_JARVWT010000008.1"/>
</dbReference>
<proteinExistence type="predicted"/>
<dbReference type="EMBL" id="JARVWT010000008">
    <property type="protein sequence ID" value="MDH2332932.1"/>
    <property type="molecule type" value="Genomic_DNA"/>
</dbReference>